<dbReference type="GO" id="GO:0016998">
    <property type="term" value="P:cell wall macromolecule catabolic process"/>
    <property type="evidence" value="ECO:0007669"/>
    <property type="project" value="InterPro"/>
</dbReference>
<keyword evidence="6" id="KW-0732">Signal</keyword>
<comment type="caution">
    <text evidence="7">The sequence shown here is derived from an EMBL/GenBank/DDBJ whole genome shotgun (WGS) entry which is preliminary data.</text>
</comment>
<keyword evidence="4" id="KW-0378">Hydrolase</keyword>
<evidence type="ECO:0000256" key="3">
    <source>
        <dbReference type="ARBA" id="ARBA00023200"/>
    </source>
</evidence>
<feature type="region of interest" description="Disordered" evidence="5">
    <location>
        <begin position="1464"/>
        <end position="1500"/>
    </location>
</feature>
<evidence type="ECO:0000313" key="7">
    <source>
        <dbReference type="EMBL" id="PWK52830.1"/>
    </source>
</evidence>
<feature type="compositionally biased region" description="Basic and acidic residues" evidence="5">
    <location>
        <begin position="1471"/>
        <end position="1486"/>
    </location>
</feature>
<dbReference type="InterPro" id="IPR022385">
    <property type="entry name" value="Rhs_assc_core"/>
</dbReference>
<dbReference type="GO" id="GO:0031640">
    <property type="term" value="P:killing of cells of another organism"/>
    <property type="evidence" value="ECO:0007669"/>
    <property type="project" value="UniProtKB-KW"/>
</dbReference>
<proteinExistence type="inferred from homology"/>
<dbReference type="GO" id="GO:0042742">
    <property type="term" value="P:defense response to bacterium"/>
    <property type="evidence" value="ECO:0007669"/>
    <property type="project" value="UniProtKB-KW"/>
</dbReference>
<dbReference type="OrthoDB" id="9815414at2"/>
<gene>
    <name evidence="7" type="ORF">C8D97_10448</name>
</gene>
<comment type="catalytic activity">
    <reaction evidence="4">
        <text>Hydrolysis of (1-&gt;4)-beta-linkages between N-acetylmuramic acid and N-acetyl-D-glucosamine residues in a peptidoglycan and between N-acetyl-D-glucosamine residues in chitodextrins.</text>
        <dbReference type="EC" id="3.2.1.17"/>
    </reaction>
</comment>
<reference evidence="7 8" key="1">
    <citation type="submission" date="2018-05" db="EMBL/GenBank/DDBJ databases">
        <title>Genomic Encyclopedia of Type Strains, Phase IV (KMG-IV): sequencing the most valuable type-strain genomes for metagenomic binning, comparative biology and taxonomic classification.</title>
        <authorList>
            <person name="Goeker M."/>
        </authorList>
    </citation>
    <scope>NUCLEOTIDE SEQUENCE [LARGE SCALE GENOMIC DNA]</scope>
    <source>
        <strain evidence="7 8">DSM 25350</strain>
    </source>
</reference>
<keyword evidence="3" id="KW-1035">Host cytoplasm</keyword>
<dbReference type="EMBL" id="QGGU01000004">
    <property type="protein sequence ID" value="PWK52830.1"/>
    <property type="molecule type" value="Genomic_DNA"/>
</dbReference>
<dbReference type="InterPro" id="IPR023347">
    <property type="entry name" value="Lysozyme_dom_sf"/>
</dbReference>
<keyword evidence="8" id="KW-1185">Reference proteome</keyword>
<keyword evidence="2 4" id="KW-0081">Bacteriolytic enzyme</keyword>
<dbReference type="Proteomes" id="UP000245790">
    <property type="component" value="Unassembled WGS sequence"/>
</dbReference>
<feature type="signal peptide" evidence="6">
    <location>
        <begin position="1"/>
        <end position="22"/>
    </location>
</feature>
<protein>
    <recommendedName>
        <fullName evidence="4">Lysozyme</fullName>
        <ecNumber evidence="4">3.2.1.17</ecNumber>
    </recommendedName>
</protein>
<evidence type="ECO:0000256" key="4">
    <source>
        <dbReference type="RuleBase" id="RU003788"/>
    </source>
</evidence>
<dbReference type="Gene3D" id="1.10.530.40">
    <property type="match status" value="1"/>
</dbReference>
<evidence type="ECO:0000256" key="1">
    <source>
        <dbReference type="ARBA" id="ARBA00022529"/>
    </source>
</evidence>
<dbReference type="InterPro" id="IPR002196">
    <property type="entry name" value="Glyco_hydro_24"/>
</dbReference>
<organism evidence="7 8">
    <name type="scientific">Pleionea mediterranea</name>
    <dbReference type="NCBI Taxonomy" id="523701"/>
    <lineage>
        <taxon>Bacteria</taxon>
        <taxon>Pseudomonadati</taxon>
        <taxon>Pseudomonadota</taxon>
        <taxon>Gammaproteobacteria</taxon>
        <taxon>Oceanospirillales</taxon>
        <taxon>Pleioneaceae</taxon>
        <taxon>Pleionea</taxon>
    </lineage>
</organism>
<evidence type="ECO:0000256" key="5">
    <source>
        <dbReference type="SAM" id="MobiDB-lite"/>
    </source>
</evidence>
<evidence type="ECO:0000256" key="6">
    <source>
        <dbReference type="SAM" id="SignalP"/>
    </source>
</evidence>
<evidence type="ECO:0000256" key="2">
    <source>
        <dbReference type="ARBA" id="ARBA00022638"/>
    </source>
</evidence>
<dbReference type="PANTHER" id="PTHR32305:SF15">
    <property type="entry name" value="PROTEIN RHSA-RELATED"/>
    <property type="match status" value="1"/>
</dbReference>
<dbReference type="Pfam" id="PF00959">
    <property type="entry name" value="Phage_lysozyme"/>
    <property type="match status" value="1"/>
</dbReference>
<accession>A0A316FZ61</accession>
<dbReference type="GO" id="GO:0003796">
    <property type="term" value="F:lysozyme activity"/>
    <property type="evidence" value="ECO:0007669"/>
    <property type="project" value="UniProtKB-EC"/>
</dbReference>
<feature type="chain" id="PRO_5016289944" description="Lysozyme" evidence="6">
    <location>
        <begin position="23"/>
        <end position="1619"/>
    </location>
</feature>
<sequence length="1619" mass="183195">MNKILITLIFSLYAVVTYSTTAYDLEPITTYETDLVQRLSNIELSNPSSANYDPITGTLSFSETDIDIPGNFDLPVRLTRWISDENFATGGPKGWMWNIPVIRGYYRYSINNDNGWVGGKNCDGTVGATAYSDTSGHTRYIKPSTFWDGKVLHIPGKTTERLLYGDGTTLGTPYYEKQFTKSNYYIKECIYNSSGEQGIVVKAPNGDEYSFNNFKTYNYESNGDFFNAKYTKLLLITEVKDKFGNIVSYNYDNSNNLTSIEASDGRKIEIAYHSNGLANYATAHGKKWDYIETEGQGLKVELPDGRYWEYPLLFSEFGFNKSSSRHGYSNYRPSGNGQPLEPIAGYCEKGSNTLERTYTIKNPNGLITTFYVNQVYHGITGVEPDMDKVKVKDIVDKNGDGFRRFTRKLNCDVEISLLRKKVEGPGVVTQNIYYDYSENTGKYLPREGLNLNSELGLSGYSFVSPAEGLPETVSNTTDFKTTTVRGPTNIKTYFIGRKDHSITQNRIVAVDIRSISSEQLIKRIEYKYNKSDYLGQHWFKKSAGCTGCGFDQKVVDAIDENIQHRVNTIEVVNKLLYSDRTDKYYQKYLDYDVYGFSRKFHEYNNFNESNRYIKKTFKHEDALWILGLIEEVSISDNDANYTTMSEVIYHDFSNTGLYQSLKVPYEYKQFGEWQVRFKEYHSDGNVKSKEYNARLRSSNGGETSAYRFKDLLNYKRGKAQTISYPERYSSIGKITESRIVNDFGLITEETNLDGHKTKYRYGSGNRLESIITPDSWLDYRLDWSFDLEGRPTVSIKSCDVYYRCISNTIVNEEVNTYDSYGRLIIKEKRDLISNNTKYINFSYNAAGNKVFESYWSLLNNETSGVYHEYDALKRLVISGETEGGSISKSYLSKNRVSITDAESNTTEITYNAYGNSEYNQEIIIDSPENVKTEFDVNLFGNVTSITQSGPGKGQGSLVSQTENRYYDNQQRLCLIKRNDVGDTAYVLNAIGEVVYQFKGVYAGTACKTSGSAGTDPHFIYDNLGSIWKKYYWGKAPDIIHERKPSGLVEKLTSGNVVTDYLYNSLGVLEEETLSFDDQEFRLDYLYSDSGHKRGLVFPNGIAVQYELNGFGGPTSIKRASDSFYYAKDIKYYPSGMVDSFNYGNGLSHKTTLNSRRLPKRIKDFDLTTVALDYEYSYDNNSNIISIADHKDPGYSLSNMAYDGLDRLISTNGNQKIGSSQIRYDGLGNITYYSSKNRVLDYQYDYNKNRLLQVYSTGTESKAYDFRGGYDERGNVLNNGHMSFEYDLSDKLVRSDDTYSFAYDGNGRRVNECGVCYSMYSQSGQLIYRDLPFGSTRISYIYIKNKLIAKDGFFIESKSSQHYRPYGSSIEGEQSGLSYSGHIYDDSPLSSNNLIYMQARYYDPVIGRFYSNDPIGFRDVHSFNRYTYANNNPYRYIDPTGMCSSDPKAGARDQCQNTSNLKLSQQGANHIKNKENPSGRLDVHDDGAGNPTSGYGHKDNSMVIGSTITQQTADSDFVSDVASAEQTVQNLAGSLPLSQNEFDAMTDLAFNVGATTLNSTNSPGLNNAIAAGDYEAISNNLKYTKATNPITGQKVSLPGLVPRSADRRTLFRGNIKYKNP</sequence>
<dbReference type="CDD" id="cd00737">
    <property type="entry name" value="lyz_endolysin_autolysin"/>
    <property type="match status" value="1"/>
</dbReference>
<dbReference type="Gene3D" id="2.180.10.10">
    <property type="entry name" value="RHS repeat-associated core"/>
    <property type="match status" value="2"/>
</dbReference>
<evidence type="ECO:0000313" key="8">
    <source>
        <dbReference type="Proteomes" id="UP000245790"/>
    </source>
</evidence>
<dbReference type="GO" id="GO:0009253">
    <property type="term" value="P:peptidoglycan catabolic process"/>
    <property type="evidence" value="ECO:0007669"/>
    <property type="project" value="InterPro"/>
</dbReference>
<keyword evidence="4" id="KW-0326">Glycosidase</keyword>
<dbReference type="InterPro" id="IPR023346">
    <property type="entry name" value="Lysozyme-like_dom_sf"/>
</dbReference>
<dbReference type="RefSeq" id="WP_109762819.1">
    <property type="nucleotide sequence ID" value="NZ_QGGU01000004.1"/>
</dbReference>
<dbReference type="EC" id="3.2.1.17" evidence="4"/>
<dbReference type="NCBIfam" id="TIGR03696">
    <property type="entry name" value="Rhs_assc_core"/>
    <property type="match status" value="1"/>
</dbReference>
<dbReference type="PANTHER" id="PTHR32305">
    <property type="match status" value="1"/>
</dbReference>
<keyword evidence="1 4" id="KW-0929">Antimicrobial</keyword>
<name>A0A316FZ61_9GAMM</name>
<dbReference type="SUPFAM" id="SSF53955">
    <property type="entry name" value="Lysozyme-like"/>
    <property type="match status" value="1"/>
</dbReference>
<comment type="similarity">
    <text evidence="4">Belongs to the glycosyl hydrolase 24 family.</text>
</comment>
<dbReference type="InterPro" id="IPR050708">
    <property type="entry name" value="T6SS_VgrG/RHS"/>
</dbReference>
<dbReference type="InterPro" id="IPR033907">
    <property type="entry name" value="Endolysin_autolysin"/>
</dbReference>